<dbReference type="Proteomes" id="UP001596135">
    <property type="component" value="Unassembled WGS sequence"/>
</dbReference>
<dbReference type="SUPFAM" id="SSF109854">
    <property type="entry name" value="DinB/YfiT-like putative metalloenzymes"/>
    <property type="match status" value="1"/>
</dbReference>
<comment type="caution">
    <text evidence="2">The sequence shown here is derived from an EMBL/GenBank/DDBJ whole genome shotgun (WGS) entry which is preliminary data.</text>
</comment>
<dbReference type="InterPro" id="IPR034660">
    <property type="entry name" value="DinB/YfiT-like"/>
</dbReference>
<dbReference type="Pfam" id="PF11716">
    <property type="entry name" value="MDMPI_N"/>
    <property type="match status" value="1"/>
</dbReference>
<name>A0ABW1LSE2_9ACTN</name>
<evidence type="ECO:0000313" key="3">
    <source>
        <dbReference type="Proteomes" id="UP001596135"/>
    </source>
</evidence>
<dbReference type="InterPro" id="IPR024344">
    <property type="entry name" value="MDMPI_metal-binding"/>
</dbReference>
<evidence type="ECO:0000259" key="1">
    <source>
        <dbReference type="Pfam" id="PF11716"/>
    </source>
</evidence>
<gene>
    <name evidence="2" type="ORF">ACFPYL_23485</name>
</gene>
<reference evidence="3" key="1">
    <citation type="journal article" date="2019" name="Int. J. Syst. Evol. Microbiol.">
        <title>The Global Catalogue of Microorganisms (GCM) 10K type strain sequencing project: providing services to taxonomists for standard genome sequencing and annotation.</title>
        <authorList>
            <consortium name="The Broad Institute Genomics Platform"/>
            <consortium name="The Broad Institute Genome Sequencing Center for Infectious Disease"/>
            <person name="Wu L."/>
            <person name="Ma J."/>
        </authorList>
    </citation>
    <scope>NUCLEOTIDE SEQUENCE [LARGE SCALE GENOMIC DNA]</scope>
    <source>
        <strain evidence="3">CCUG 54522</strain>
    </source>
</reference>
<proteinExistence type="predicted"/>
<keyword evidence="3" id="KW-1185">Reference proteome</keyword>
<accession>A0ABW1LSE2</accession>
<feature type="domain" description="Mycothiol-dependent maleylpyruvate isomerase metal-binding" evidence="1">
    <location>
        <begin position="18"/>
        <end position="157"/>
    </location>
</feature>
<evidence type="ECO:0000313" key="2">
    <source>
        <dbReference type="EMBL" id="MFC6046067.1"/>
    </source>
</evidence>
<protein>
    <submittedName>
        <fullName evidence="2">Maleylpyruvate isomerase N-terminal domain-containing protein</fullName>
    </submittedName>
</protein>
<dbReference type="EMBL" id="JBHSRJ010000009">
    <property type="protein sequence ID" value="MFC6046067.1"/>
    <property type="molecule type" value="Genomic_DNA"/>
</dbReference>
<dbReference type="GO" id="GO:0016853">
    <property type="term" value="F:isomerase activity"/>
    <property type="evidence" value="ECO:0007669"/>
    <property type="project" value="UniProtKB-KW"/>
</dbReference>
<sequence>MTRLDEARATYEVAVGAFLDLVAQVPLERYAGPGLGNWDLRALIGHTGRSLVTVATYLATRAEAVDTEDAADYFAVVNRLAHGANRDAIHQRGIEAGVALGDDPVATLHAQREDAELALDMLEGEDAVVTTAGGGMRVSDYLPTRIFELTVHCLDIARATGLDFEPPAEALADTLALASASALRQGLGVEVLLALTGRQPLPEGSSVVP</sequence>
<organism evidence="2 3">
    <name type="scientific">Nocardioides hankookensis</name>
    <dbReference type="NCBI Taxonomy" id="443157"/>
    <lineage>
        <taxon>Bacteria</taxon>
        <taxon>Bacillati</taxon>
        <taxon>Actinomycetota</taxon>
        <taxon>Actinomycetes</taxon>
        <taxon>Propionibacteriales</taxon>
        <taxon>Nocardioidaceae</taxon>
        <taxon>Nocardioides</taxon>
    </lineage>
</organism>
<dbReference type="Gene3D" id="1.20.120.450">
    <property type="entry name" value="dinb family like domain"/>
    <property type="match status" value="1"/>
</dbReference>
<dbReference type="RefSeq" id="WP_379160411.1">
    <property type="nucleotide sequence ID" value="NZ_JBHSRJ010000009.1"/>
</dbReference>
<keyword evidence="2" id="KW-0413">Isomerase</keyword>